<accession>A0ABC9TVN2</accession>
<protein>
    <submittedName>
        <fullName evidence="2">Uncharacterized protein</fullName>
    </submittedName>
</protein>
<gene>
    <name evidence="2" type="ORF">CLOSYM_03087</name>
</gene>
<sequence length="39" mass="4473">MQQFTYRGFNQQIFGNSSAFGKTATNDAQKWQKTPFRAA</sequence>
<reference evidence="2 3" key="1">
    <citation type="submission" date="2013-07" db="EMBL/GenBank/DDBJ databases">
        <authorList>
            <person name="Weinstock G."/>
            <person name="Sodergren E."/>
            <person name="Wylie T."/>
            <person name="Fulton L."/>
            <person name="Fulton R."/>
            <person name="Fronick C."/>
            <person name="O'Laughlin M."/>
            <person name="Godfrey J."/>
            <person name="Miner T."/>
            <person name="Herter B."/>
            <person name="Appelbaum E."/>
            <person name="Cordes M."/>
            <person name="Lek S."/>
            <person name="Wollam A."/>
            <person name="Pepin K.H."/>
            <person name="Palsikar V.B."/>
            <person name="Mitreva M."/>
            <person name="Wilson R.K."/>
        </authorList>
    </citation>
    <scope>NUCLEOTIDE SEQUENCE [LARGE SCALE GENOMIC DNA]</scope>
    <source>
        <strain evidence="2 3">ATCC 14940</strain>
    </source>
</reference>
<evidence type="ECO:0000313" key="2">
    <source>
        <dbReference type="EMBL" id="ERI75757.1"/>
    </source>
</evidence>
<dbReference type="AlphaFoldDB" id="A0ABC9TVN2"/>
<organism evidence="2 3">
    <name type="scientific">[Clostridium] symbiosum ATCC 14940</name>
    <dbReference type="NCBI Taxonomy" id="411472"/>
    <lineage>
        <taxon>Bacteria</taxon>
        <taxon>Bacillati</taxon>
        <taxon>Bacillota</taxon>
        <taxon>Clostridia</taxon>
        <taxon>Lachnospirales</taxon>
        <taxon>Lachnospiraceae</taxon>
        <taxon>Otoolea</taxon>
    </lineage>
</organism>
<evidence type="ECO:0000256" key="1">
    <source>
        <dbReference type="SAM" id="MobiDB-lite"/>
    </source>
</evidence>
<feature type="region of interest" description="Disordered" evidence="1">
    <location>
        <begin position="17"/>
        <end position="39"/>
    </location>
</feature>
<dbReference type="Proteomes" id="UP000016491">
    <property type="component" value="Unassembled WGS sequence"/>
</dbReference>
<feature type="compositionally biased region" description="Polar residues" evidence="1">
    <location>
        <begin position="17"/>
        <end position="32"/>
    </location>
</feature>
<comment type="caution">
    <text evidence="2">The sequence shown here is derived from an EMBL/GenBank/DDBJ whole genome shotgun (WGS) entry which is preliminary data.</text>
</comment>
<proteinExistence type="predicted"/>
<evidence type="ECO:0000313" key="3">
    <source>
        <dbReference type="Proteomes" id="UP000016491"/>
    </source>
</evidence>
<dbReference type="EMBL" id="AWSU01000236">
    <property type="protein sequence ID" value="ERI75757.1"/>
    <property type="molecule type" value="Genomic_DNA"/>
</dbReference>
<name>A0ABC9TVN2_CLOSY</name>